<evidence type="ECO:0000259" key="3">
    <source>
        <dbReference type="SMART" id="SM00768"/>
    </source>
</evidence>
<dbReference type="AlphaFoldDB" id="A0AAF1ALY3"/>
<accession>A0AAF1ALY3</accession>
<evidence type="ECO:0000256" key="1">
    <source>
        <dbReference type="ARBA" id="ARBA00022729"/>
    </source>
</evidence>
<keyword evidence="1 2" id="KW-0732">Signal</keyword>
<dbReference type="Pfam" id="PF07983">
    <property type="entry name" value="X8"/>
    <property type="match status" value="1"/>
</dbReference>
<dbReference type="InterPro" id="IPR044788">
    <property type="entry name" value="X8_dom_prot"/>
</dbReference>
<dbReference type="Gene3D" id="1.20.58.1040">
    <property type="match status" value="1"/>
</dbReference>
<evidence type="ECO:0000256" key="2">
    <source>
        <dbReference type="SAM" id="SignalP"/>
    </source>
</evidence>
<dbReference type="InterPro" id="IPR012946">
    <property type="entry name" value="X8"/>
</dbReference>
<dbReference type="PANTHER" id="PTHR31044">
    <property type="entry name" value="BETA-1,3 GLUCANASE"/>
    <property type="match status" value="1"/>
</dbReference>
<dbReference type="SMART" id="SM00768">
    <property type="entry name" value="X8"/>
    <property type="match status" value="1"/>
</dbReference>
<organism evidence="4 5">
    <name type="scientific">Daucus carota subsp. sativus</name>
    <name type="common">Carrot</name>
    <dbReference type="NCBI Taxonomy" id="79200"/>
    <lineage>
        <taxon>Eukaryota</taxon>
        <taxon>Viridiplantae</taxon>
        <taxon>Streptophyta</taxon>
        <taxon>Embryophyta</taxon>
        <taxon>Tracheophyta</taxon>
        <taxon>Spermatophyta</taxon>
        <taxon>Magnoliopsida</taxon>
        <taxon>eudicotyledons</taxon>
        <taxon>Gunneridae</taxon>
        <taxon>Pentapetalae</taxon>
        <taxon>asterids</taxon>
        <taxon>campanulids</taxon>
        <taxon>Apiales</taxon>
        <taxon>Apiaceae</taxon>
        <taxon>Apioideae</taxon>
        <taxon>Scandiceae</taxon>
        <taxon>Daucinae</taxon>
        <taxon>Daucus</taxon>
        <taxon>Daucus sect. Daucus</taxon>
    </lineage>
</organism>
<gene>
    <name evidence="4" type="ORF">DCAR_0104192</name>
</gene>
<feature type="domain" description="X8" evidence="3">
    <location>
        <begin position="33"/>
        <end position="114"/>
    </location>
</feature>
<reference evidence="4" key="1">
    <citation type="journal article" date="2016" name="Nat. Genet.">
        <title>A high-quality carrot genome assembly provides new insights into carotenoid accumulation and asterid genome evolution.</title>
        <authorList>
            <person name="Iorizzo M."/>
            <person name="Ellison S."/>
            <person name="Senalik D."/>
            <person name="Zeng P."/>
            <person name="Satapoomin P."/>
            <person name="Huang J."/>
            <person name="Bowman M."/>
            <person name="Iovene M."/>
            <person name="Sanseverino W."/>
            <person name="Cavagnaro P."/>
            <person name="Yildiz M."/>
            <person name="Macko-Podgorni A."/>
            <person name="Moranska E."/>
            <person name="Grzebelus E."/>
            <person name="Grzebelus D."/>
            <person name="Ashrafi H."/>
            <person name="Zheng Z."/>
            <person name="Cheng S."/>
            <person name="Spooner D."/>
            <person name="Van Deynze A."/>
            <person name="Simon P."/>
        </authorList>
    </citation>
    <scope>NUCLEOTIDE SEQUENCE</scope>
    <source>
        <tissue evidence="4">Leaf</tissue>
    </source>
</reference>
<proteinExistence type="predicted"/>
<dbReference type="PANTHER" id="PTHR31044:SF57">
    <property type="entry name" value="CARBOHYDRATE-BINDING X8 DOMAIN SUPERFAMILY PROTEIN"/>
    <property type="match status" value="1"/>
</dbReference>
<keyword evidence="5" id="KW-1185">Reference proteome</keyword>
<dbReference type="EMBL" id="CP093343">
    <property type="protein sequence ID" value="WOG85006.1"/>
    <property type="molecule type" value="Genomic_DNA"/>
</dbReference>
<reference evidence="4" key="2">
    <citation type="submission" date="2022-03" db="EMBL/GenBank/DDBJ databases">
        <title>Draft title - Genomic analysis of global carrot germplasm unveils the trajectory of domestication and the origin of high carotenoid orange carrot.</title>
        <authorList>
            <person name="Iorizzo M."/>
            <person name="Ellison S."/>
            <person name="Senalik D."/>
            <person name="Macko-Podgorni A."/>
            <person name="Grzebelus D."/>
            <person name="Bostan H."/>
            <person name="Rolling W."/>
            <person name="Curaba J."/>
            <person name="Simon P."/>
        </authorList>
    </citation>
    <scope>NUCLEOTIDE SEQUENCE</scope>
    <source>
        <tissue evidence="4">Leaf</tissue>
    </source>
</reference>
<dbReference type="GO" id="GO:0009506">
    <property type="term" value="C:plasmodesma"/>
    <property type="evidence" value="ECO:0007669"/>
    <property type="project" value="UniProtKB-ARBA"/>
</dbReference>
<feature type="signal peptide" evidence="2">
    <location>
        <begin position="1"/>
        <end position="30"/>
    </location>
</feature>
<protein>
    <recommendedName>
        <fullName evidence="3">X8 domain-containing protein</fullName>
    </recommendedName>
</protein>
<evidence type="ECO:0000313" key="4">
    <source>
        <dbReference type="EMBL" id="WOG85006.1"/>
    </source>
</evidence>
<name>A0AAF1ALY3_DAUCS</name>
<dbReference type="Proteomes" id="UP000077755">
    <property type="component" value="Chromosome 1"/>
</dbReference>
<sequence>MAHLVSSLPTLCTLLLLCFISGGTLNLVDGQGAWCIAKPSTPDDTLTENLDYACANIDCSITKEGGPCFEPQTLINHASVAMNLYYQSQGRHTWNCDFKTTAVISVTDPNNCILE</sequence>
<feature type="chain" id="PRO_5042281529" description="X8 domain-containing protein" evidence="2">
    <location>
        <begin position="31"/>
        <end position="115"/>
    </location>
</feature>
<evidence type="ECO:0000313" key="5">
    <source>
        <dbReference type="Proteomes" id="UP000077755"/>
    </source>
</evidence>